<dbReference type="SUPFAM" id="SSF49265">
    <property type="entry name" value="Fibronectin type III"/>
    <property type="match status" value="1"/>
</dbReference>
<name>A0A1J5RYS4_9ZZZZ</name>
<feature type="region of interest" description="Disordered" evidence="1">
    <location>
        <begin position="146"/>
        <end position="166"/>
    </location>
</feature>
<accession>A0A1J5RYS4</accession>
<proteinExistence type="predicted"/>
<dbReference type="Gene3D" id="2.60.40.10">
    <property type="entry name" value="Immunoglobulins"/>
    <property type="match status" value="1"/>
</dbReference>
<dbReference type="InterPro" id="IPR003961">
    <property type="entry name" value="FN3_dom"/>
</dbReference>
<sequence>MNNITRIRPFSESAFFDTSQYGWRRILSIAAVVAVSAAVVFAVTGCGGGGGGTSTSTVAAPGAPTNLAVMNTTGVSLSETLTWSPPTTGDAPTSYEVYRSTTAGAAFLPENHLISLPATTLAFIDNAGLANALTYWAVSAKNAGGEVATAEKSDTPSTTTGGGGGGDTGFGNNFSAALIFADNIGITGLPIPASSVWTTNAASAVADISTGLRPLSTEVIPTATLPYLDPTATYVRNNVTYYKQGSTNAWQGQWDKAAASGVQAVTGTWGDNLVSQSLNSTSVVRVEMVLSKTIDPLVTPMTTYPMISLYGSTINEVTGTTGVPVTTATSAFVFAANAHLTIWKDGEAPLISQTLWIGDGPGFFAAEVNVSGNFTYGFVWNLKNVTVPYAKTGLWHIKFSLDPTSPAGTPNNTSITAVTNGVLNIDGSAQIDINIK</sequence>
<dbReference type="EMBL" id="MLJW01000088">
    <property type="protein sequence ID" value="OIR01079.1"/>
    <property type="molecule type" value="Genomic_DNA"/>
</dbReference>
<feature type="domain" description="Fibronectin type-III" evidence="2">
    <location>
        <begin position="63"/>
        <end position="163"/>
    </location>
</feature>
<evidence type="ECO:0000256" key="1">
    <source>
        <dbReference type="SAM" id="MobiDB-lite"/>
    </source>
</evidence>
<evidence type="ECO:0000259" key="2">
    <source>
        <dbReference type="PROSITE" id="PS50853"/>
    </source>
</evidence>
<dbReference type="InterPro" id="IPR013783">
    <property type="entry name" value="Ig-like_fold"/>
</dbReference>
<gene>
    <name evidence="3" type="ORF">GALL_168770</name>
</gene>
<reference evidence="3" key="1">
    <citation type="submission" date="2016-10" db="EMBL/GenBank/DDBJ databases">
        <title>Sequence of Gallionella enrichment culture.</title>
        <authorList>
            <person name="Poehlein A."/>
            <person name="Muehling M."/>
            <person name="Daniel R."/>
        </authorList>
    </citation>
    <scope>NUCLEOTIDE SEQUENCE</scope>
</reference>
<dbReference type="AlphaFoldDB" id="A0A1J5RYS4"/>
<organism evidence="3">
    <name type="scientific">mine drainage metagenome</name>
    <dbReference type="NCBI Taxonomy" id="410659"/>
    <lineage>
        <taxon>unclassified sequences</taxon>
        <taxon>metagenomes</taxon>
        <taxon>ecological metagenomes</taxon>
    </lineage>
</organism>
<dbReference type="PROSITE" id="PS50853">
    <property type="entry name" value="FN3"/>
    <property type="match status" value="1"/>
</dbReference>
<protein>
    <recommendedName>
        <fullName evidence="2">Fibronectin type-III domain-containing protein</fullName>
    </recommendedName>
</protein>
<evidence type="ECO:0000313" key="3">
    <source>
        <dbReference type="EMBL" id="OIR01079.1"/>
    </source>
</evidence>
<comment type="caution">
    <text evidence="3">The sequence shown here is derived from an EMBL/GenBank/DDBJ whole genome shotgun (WGS) entry which is preliminary data.</text>
</comment>
<dbReference type="InterPro" id="IPR036116">
    <property type="entry name" value="FN3_sf"/>
</dbReference>